<dbReference type="Proteomes" id="UP001341281">
    <property type="component" value="Chromosome 01"/>
</dbReference>
<sequence>MLMMKTALMLWLKCCMMPRKIATTKETGRSWSWKASNGVFDKRFNELLMIIKKLLPEGNKLPATTYEAKEVICPLGLEVQKIHTYPNDCIIYYGDYHELGSCPVCKAWWYKIKYHDPMDVEGEPPRKKVPAKVMWYFPIIPCLWRLFRNKKHAKVIRWHKEERKEDDTLRHPADGSQWRKIDRT</sequence>
<organism evidence="2 3">
    <name type="scientific">Paspalum notatum var. saurae</name>
    <dbReference type="NCBI Taxonomy" id="547442"/>
    <lineage>
        <taxon>Eukaryota</taxon>
        <taxon>Viridiplantae</taxon>
        <taxon>Streptophyta</taxon>
        <taxon>Embryophyta</taxon>
        <taxon>Tracheophyta</taxon>
        <taxon>Spermatophyta</taxon>
        <taxon>Magnoliopsida</taxon>
        <taxon>Liliopsida</taxon>
        <taxon>Poales</taxon>
        <taxon>Poaceae</taxon>
        <taxon>PACMAD clade</taxon>
        <taxon>Panicoideae</taxon>
        <taxon>Andropogonodae</taxon>
        <taxon>Paspaleae</taxon>
        <taxon>Paspalinae</taxon>
        <taxon>Paspalum</taxon>
    </lineage>
</organism>
<dbReference type="AlphaFoldDB" id="A0AAQ3PSA5"/>
<reference evidence="2 3" key="1">
    <citation type="submission" date="2024-02" db="EMBL/GenBank/DDBJ databases">
        <title>High-quality chromosome-scale genome assembly of Pensacola bahiagrass (Paspalum notatum Flugge var. saurae).</title>
        <authorList>
            <person name="Vega J.M."/>
            <person name="Podio M."/>
            <person name="Orjuela J."/>
            <person name="Siena L.A."/>
            <person name="Pessino S.C."/>
            <person name="Combes M.C."/>
            <person name="Mariac C."/>
            <person name="Albertini E."/>
            <person name="Pupilli F."/>
            <person name="Ortiz J.P.A."/>
            <person name="Leblanc O."/>
        </authorList>
    </citation>
    <scope>NUCLEOTIDE SEQUENCE [LARGE SCALE GENOMIC DNA]</scope>
    <source>
        <strain evidence="2">R1</strain>
        <tissue evidence="2">Leaf</tissue>
    </source>
</reference>
<keyword evidence="3" id="KW-1185">Reference proteome</keyword>
<accession>A0AAQ3PSA5</accession>
<protein>
    <submittedName>
        <fullName evidence="2">Uncharacterized protein</fullName>
    </submittedName>
</protein>
<gene>
    <name evidence="2" type="ORF">U9M48_003987</name>
</gene>
<evidence type="ECO:0000256" key="1">
    <source>
        <dbReference type="SAM" id="SignalP"/>
    </source>
</evidence>
<keyword evidence="1" id="KW-0732">Signal</keyword>
<dbReference type="PANTHER" id="PTHR10775">
    <property type="entry name" value="OS08G0208400 PROTEIN"/>
    <property type="match status" value="1"/>
</dbReference>
<dbReference type="EMBL" id="CP144745">
    <property type="protein sequence ID" value="WVZ52993.1"/>
    <property type="molecule type" value="Genomic_DNA"/>
</dbReference>
<evidence type="ECO:0000313" key="3">
    <source>
        <dbReference type="Proteomes" id="UP001341281"/>
    </source>
</evidence>
<feature type="chain" id="PRO_5042834023" evidence="1">
    <location>
        <begin position="24"/>
        <end position="184"/>
    </location>
</feature>
<name>A0AAQ3PSA5_PASNO</name>
<evidence type="ECO:0000313" key="2">
    <source>
        <dbReference type="EMBL" id="WVZ52993.1"/>
    </source>
</evidence>
<feature type="signal peptide" evidence="1">
    <location>
        <begin position="1"/>
        <end position="23"/>
    </location>
</feature>
<dbReference type="PANTHER" id="PTHR10775:SF185">
    <property type="entry name" value="OS08G0208400 PROTEIN"/>
    <property type="match status" value="1"/>
</dbReference>
<proteinExistence type="predicted"/>